<name>A0A5C6F4W5_9BACT</name>
<dbReference type="EMBL" id="SJPW01000004">
    <property type="protein sequence ID" value="TWU54501.1"/>
    <property type="molecule type" value="Genomic_DNA"/>
</dbReference>
<reference evidence="2 3" key="1">
    <citation type="submission" date="2019-02" db="EMBL/GenBank/DDBJ databases">
        <title>Deep-cultivation of Planctomycetes and their phenomic and genomic characterization uncovers novel biology.</title>
        <authorList>
            <person name="Wiegand S."/>
            <person name="Jogler M."/>
            <person name="Boedeker C."/>
            <person name="Pinto D."/>
            <person name="Vollmers J."/>
            <person name="Rivas-Marin E."/>
            <person name="Kohn T."/>
            <person name="Peeters S.H."/>
            <person name="Heuer A."/>
            <person name="Rast P."/>
            <person name="Oberbeckmann S."/>
            <person name="Bunk B."/>
            <person name="Jeske O."/>
            <person name="Meyerdierks A."/>
            <person name="Storesund J.E."/>
            <person name="Kallscheuer N."/>
            <person name="Luecker S."/>
            <person name="Lage O.M."/>
            <person name="Pohl T."/>
            <person name="Merkel B.J."/>
            <person name="Hornburger P."/>
            <person name="Mueller R.-W."/>
            <person name="Bruemmer F."/>
            <person name="Labrenz M."/>
            <person name="Spormann A.M."/>
            <person name="Op Den Camp H."/>
            <person name="Overmann J."/>
            <person name="Amann R."/>
            <person name="Jetten M.S.M."/>
            <person name="Mascher T."/>
            <person name="Medema M.H."/>
            <person name="Devos D.P."/>
            <person name="Kaster A.-K."/>
            <person name="Ovreas L."/>
            <person name="Rohde M."/>
            <person name="Galperin M.Y."/>
            <person name="Jogler C."/>
        </authorList>
    </citation>
    <scope>NUCLEOTIDE SEQUENCE [LARGE SCALE GENOMIC DNA]</scope>
    <source>
        <strain evidence="2 3">Poly51</strain>
    </source>
</reference>
<keyword evidence="3" id="KW-1185">Reference proteome</keyword>
<evidence type="ECO:0000313" key="3">
    <source>
        <dbReference type="Proteomes" id="UP000318288"/>
    </source>
</evidence>
<evidence type="ECO:0000256" key="1">
    <source>
        <dbReference type="SAM" id="MobiDB-lite"/>
    </source>
</evidence>
<comment type="caution">
    <text evidence="2">The sequence shown here is derived from an EMBL/GenBank/DDBJ whole genome shotgun (WGS) entry which is preliminary data.</text>
</comment>
<organism evidence="2 3">
    <name type="scientific">Rubripirellula tenax</name>
    <dbReference type="NCBI Taxonomy" id="2528015"/>
    <lineage>
        <taxon>Bacteria</taxon>
        <taxon>Pseudomonadati</taxon>
        <taxon>Planctomycetota</taxon>
        <taxon>Planctomycetia</taxon>
        <taxon>Pirellulales</taxon>
        <taxon>Pirellulaceae</taxon>
        <taxon>Rubripirellula</taxon>
    </lineage>
</organism>
<gene>
    <name evidence="2" type="ORF">Poly51_32200</name>
</gene>
<feature type="region of interest" description="Disordered" evidence="1">
    <location>
        <begin position="1"/>
        <end position="21"/>
    </location>
</feature>
<dbReference type="AlphaFoldDB" id="A0A5C6F4W5"/>
<evidence type="ECO:0000313" key="2">
    <source>
        <dbReference type="EMBL" id="TWU54501.1"/>
    </source>
</evidence>
<accession>A0A5C6F4W5</accession>
<proteinExistence type="predicted"/>
<dbReference type="Proteomes" id="UP000318288">
    <property type="component" value="Unassembled WGS sequence"/>
</dbReference>
<protein>
    <submittedName>
        <fullName evidence="2">Uncharacterized protein</fullName>
    </submittedName>
</protein>
<sequence>MLPRATPNSLLKKGDPTGITEDATSADVTEIRVAAYAAIFIEDVRYSGYPISSSRCRMAP</sequence>